<keyword evidence="1" id="KW-0472">Membrane</keyword>
<keyword evidence="1" id="KW-1133">Transmembrane helix</keyword>
<dbReference type="EMBL" id="REGN01001964">
    <property type="protein sequence ID" value="RNA31241.1"/>
    <property type="molecule type" value="Genomic_DNA"/>
</dbReference>
<organism evidence="2 3">
    <name type="scientific">Brachionus plicatilis</name>
    <name type="common">Marine rotifer</name>
    <name type="synonym">Brachionus muelleri</name>
    <dbReference type="NCBI Taxonomy" id="10195"/>
    <lineage>
        <taxon>Eukaryota</taxon>
        <taxon>Metazoa</taxon>
        <taxon>Spiralia</taxon>
        <taxon>Gnathifera</taxon>
        <taxon>Rotifera</taxon>
        <taxon>Eurotatoria</taxon>
        <taxon>Monogononta</taxon>
        <taxon>Pseudotrocha</taxon>
        <taxon>Ploima</taxon>
        <taxon>Brachionidae</taxon>
        <taxon>Brachionus</taxon>
    </lineage>
</organism>
<evidence type="ECO:0000256" key="1">
    <source>
        <dbReference type="SAM" id="Phobius"/>
    </source>
</evidence>
<dbReference type="Proteomes" id="UP000276133">
    <property type="component" value="Unassembled WGS sequence"/>
</dbReference>
<sequence length="103" mass="12081">GNQFTRVLFWILFQLSCSGVLIYEVLKESRDLIGQMMKFDLVKLLALVYQCFVVQTHHNVYIVFVYKSGRLIFDLFELGLDEIDDELLVFVLESIIESKIEKN</sequence>
<reference evidence="2 3" key="1">
    <citation type="journal article" date="2018" name="Sci. Rep.">
        <title>Genomic signatures of local adaptation to the degree of environmental predictability in rotifers.</title>
        <authorList>
            <person name="Franch-Gras L."/>
            <person name="Hahn C."/>
            <person name="Garcia-Roger E.M."/>
            <person name="Carmona M.J."/>
            <person name="Serra M."/>
            <person name="Gomez A."/>
        </authorList>
    </citation>
    <scope>NUCLEOTIDE SEQUENCE [LARGE SCALE GENOMIC DNA]</scope>
    <source>
        <strain evidence="2">HYR1</strain>
    </source>
</reference>
<gene>
    <name evidence="2" type="ORF">BpHYR1_047291</name>
</gene>
<keyword evidence="1" id="KW-0812">Transmembrane</keyword>
<comment type="caution">
    <text evidence="2">The sequence shown here is derived from an EMBL/GenBank/DDBJ whole genome shotgun (WGS) entry which is preliminary data.</text>
</comment>
<dbReference type="AlphaFoldDB" id="A0A3M7S647"/>
<evidence type="ECO:0000313" key="3">
    <source>
        <dbReference type="Proteomes" id="UP000276133"/>
    </source>
</evidence>
<accession>A0A3M7S647</accession>
<feature type="transmembrane region" description="Helical" evidence="1">
    <location>
        <begin position="7"/>
        <end position="26"/>
    </location>
</feature>
<feature type="transmembrane region" description="Helical" evidence="1">
    <location>
        <begin position="46"/>
        <end position="66"/>
    </location>
</feature>
<name>A0A3M7S647_BRAPC</name>
<evidence type="ECO:0000313" key="2">
    <source>
        <dbReference type="EMBL" id="RNA31241.1"/>
    </source>
</evidence>
<protein>
    <submittedName>
        <fullName evidence="2">Uncharacterized protein</fullName>
    </submittedName>
</protein>
<proteinExistence type="predicted"/>
<keyword evidence="3" id="KW-1185">Reference proteome</keyword>
<feature type="non-terminal residue" evidence="2">
    <location>
        <position position="1"/>
    </location>
</feature>